<dbReference type="InterPro" id="IPR009668">
    <property type="entry name" value="RNA_pol-assoc_fac_A49-like"/>
</dbReference>
<accession>U4L0Y6</accession>
<keyword evidence="7" id="KW-1185">Reference proteome</keyword>
<dbReference type="Pfam" id="PF06870">
    <property type="entry name" value="RNA_pol_I_A49"/>
    <property type="match status" value="1"/>
</dbReference>
<dbReference type="STRING" id="1076935.U4L0Y6"/>
<comment type="subcellular location">
    <subcellularLocation>
        <location evidence="1">Nucleus</location>
        <location evidence="1">Nucleolus</location>
    </subcellularLocation>
</comment>
<evidence type="ECO:0000313" key="6">
    <source>
        <dbReference type="EMBL" id="CCX09297.1"/>
    </source>
</evidence>
<evidence type="ECO:0000256" key="2">
    <source>
        <dbReference type="ARBA" id="ARBA00009430"/>
    </source>
</evidence>
<dbReference type="PANTHER" id="PTHR14440">
    <property type="entry name" value="DNA-DIRECTED RNA POLYMERASE I SUBUNIT RPA49"/>
    <property type="match status" value="1"/>
</dbReference>
<dbReference type="GO" id="GO:0005730">
    <property type="term" value="C:nucleolus"/>
    <property type="evidence" value="ECO:0007669"/>
    <property type="project" value="UniProtKB-SubCell"/>
</dbReference>
<comment type="similarity">
    <text evidence="2">Belongs to the eukaryotic RPA49/POLR1E RNA polymerase subunit family.</text>
</comment>
<dbReference type="eggNOG" id="KOG4183">
    <property type="taxonomic scope" value="Eukaryota"/>
</dbReference>
<name>U4L0Y6_PYROM</name>
<keyword evidence="5" id="KW-0539">Nucleus</keyword>
<dbReference type="EMBL" id="HF935448">
    <property type="protein sequence ID" value="CCX09297.1"/>
    <property type="molecule type" value="Genomic_DNA"/>
</dbReference>
<protein>
    <submittedName>
        <fullName evidence="6">Similar to DNA-directed RNA polymerase I subunit rpa49 acc. no. O14086</fullName>
    </submittedName>
</protein>
<evidence type="ECO:0000313" key="7">
    <source>
        <dbReference type="Proteomes" id="UP000018144"/>
    </source>
</evidence>
<evidence type="ECO:0000256" key="4">
    <source>
        <dbReference type="ARBA" id="ARBA00023163"/>
    </source>
</evidence>
<dbReference type="GO" id="GO:0003677">
    <property type="term" value="F:DNA binding"/>
    <property type="evidence" value="ECO:0007669"/>
    <property type="project" value="InterPro"/>
</dbReference>
<evidence type="ECO:0000256" key="3">
    <source>
        <dbReference type="ARBA" id="ARBA00022478"/>
    </source>
</evidence>
<evidence type="ECO:0000256" key="1">
    <source>
        <dbReference type="ARBA" id="ARBA00004604"/>
    </source>
</evidence>
<keyword evidence="3 6" id="KW-0240">DNA-directed RNA polymerase</keyword>
<dbReference type="OrthoDB" id="532500at2759"/>
<keyword evidence="4" id="KW-0804">Transcription</keyword>
<dbReference type="OMA" id="LWNHYVA"/>
<proteinExistence type="inferred from homology"/>
<reference evidence="6 7" key="1">
    <citation type="journal article" date="2013" name="PLoS Genet.">
        <title>The genome and development-dependent transcriptomes of Pyronema confluens: a window into fungal evolution.</title>
        <authorList>
            <person name="Traeger S."/>
            <person name="Altegoer F."/>
            <person name="Freitag M."/>
            <person name="Gabaldon T."/>
            <person name="Kempken F."/>
            <person name="Kumar A."/>
            <person name="Marcet-Houben M."/>
            <person name="Poggeler S."/>
            <person name="Stajich J.E."/>
            <person name="Nowrousian M."/>
        </authorList>
    </citation>
    <scope>NUCLEOTIDE SEQUENCE [LARGE SCALE GENOMIC DNA]</scope>
    <source>
        <strain evidence="7">CBS 100304</strain>
        <tissue evidence="6">Vegetative mycelium</tissue>
    </source>
</reference>
<organism evidence="6 7">
    <name type="scientific">Pyronema omphalodes (strain CBS 100304)</name>
    <name type="common">Pyronema confluens</name>
    <dbReference type="NCBI Taxonomy" id="1076935"/>
    <lineage>
        <taxon>Eukaryota</taxon>
        <taxon>Fungi</taxon>
        <taxon>Dikarya</taxon>
        <taxon>Ascomycota</taxon>
        <taxon>Pezizomycotina</taxon>
        <taxon>Pezizomycetes</taxon>
        <taxon>Pezizales</taxon>
        <taxon>Pyronemataceae</taxon>
        <taxon>Pyronema</taxon>
    </lineage>
</organism>
<sequence>MPNTEKKRKRASVAFNDATIVNAETTNFPPIVASTAGITLPDLPFNPYARVDSAASKKKKTRPEYLLHGTNARLDYEGLEDSSELVKHYVGIYDPATGTVELHPAPAVQVKSSVKAHRQRDLENQNKGSESTFAESRVALGKAFGTRKAQSALTSREINKVDASGVDASVGSAIMGHVEENTKDMPSTEELGKSLQSDKPLPKYNKDAAKVADIYKREDLISEEEWNSVWLKDWVENNTADTKFVYVKTRANRLLEDHGDKKYAKELKILKYIASLLDFYVVQSKARGKLMPLHKAKGIFKHTPPAVIEAFYEKFAEVTPGQQTKDETGKLRNNDRYSVPPRLEQKILFWIAILSLMVDQYDVDMFDLKTDLSIQPKELSQVFREVGCSIKELTQLQAQNLGVTKQEALQRKRAVLKVPLEFPPPPRKRAAAGRR</sequence>
<dbReference type="GO" id="GO:0006351">
    <property type="term" value="P:DNA-templated transcription"/>
    <property type="evidence" value="ECO:0007669"/>
    <property type="project" value="InterPro"/>
</dbReference>
<dbReference type="AlphaFoldDB" id="U4L0Y6"/>
<evidence type="ECO:0000256" key="5">
    <source>
        <dbReference type="ARBA" id="ARBA00023242"/>
    </source>
</evidence>
<dbReference type="Proteomes" id="UP000018144">
    <property type="component" value="Unassembled WGS sequence"/>
</dbReference>
<dbReference type="GO" id="GO:0000428">
    <property type="term" value="C:DNA-directed RNA polymerase complex"/>
    <property type="evidence" value="ECO:0007669"/>
    <property type="project" value="UniProtKB-KW"/>
</dbReference>
<gene>
    <name evidence="6" type="ORF">PCON_08890</name>
</gene>